<dbReference type="InterPro" id="IPR023198">
    <property type="entry name" value="PGP-like_dom2"/>
</dbReference>
<dbReference type="PROSITE" id="PS01228">
    <property type="entry name" value="COF_1"/>
    <property type="match status" value="1"/>
</dbReference>
<sequence length="105" mass="12359">MYYRYDAIVFDFDGTLVSSNEIKTWAFGELYKEHGENIVQQIISYNKEHEGISRFVKFRYWHEDLLGQPYTKEIGKYLSNKYSQLVFDAVVQAPYVGGALEFLIK</sequence>
<gene>
    <name evidence="1" type="ORF">METZ01_LOCUS366815</name>
</gene>
<dbReference type="Gene3D" id="3.40.50.1000">
    <property type="entry name" value="HAD superfamily/HAD-like"/>
    <property type="match status" value="1"/>
</dbReference>
<dbReference type="InterPro" id="IPR036412">
    <property type="entry name" value="HAD-like_sf"/>
</dbReference>
<reference evidence="1" key="1">
    <citation type="submission" date="2018-05" db="EMBL/GenBank/DDBJ databases">
        <authorList>
            <person name="Lanie J.A."/>
            <person name="Ng W.-L."/>
            <person name="Kazmierczak K.M."/>
            <person name="Andrzejewski T.M."/>
            <person name="Davidsen T.M."/>
            <person name="Wayne K.J."/>
            <person name="Tettelin H."/>
            <person name="Glass J.I."/>
            <person name="Rusch D."/>
            <person name="Podicherti R."/>
            <person name="Tsui H.-C.T."/>
            <person name="Winkler M.E."/>
        </authorList>
    </citation>
    <scope>NUCLEOTIDE SEQUENCE</scope>
</reference>
<feature type="non-terminal residue" evidence="1">
    <location>
        <position position="105"/>
    </location>
</feature>
<accession>A0A382SYC4</accession>
<protein>
    <recommendedName>
        <fullName evidence="2">Haloacid dehalogenase-like hydrolase</fullName>
    </recommendedName>
</protein>
<dbReference type="EMBL" id="UINC01131952">
    <property type="protein sequence ID" value="SVD13961.1"/>
    <property type="molecule type" value="Genomic_DNA"/>
</dbReference>
<evidence type="ECO:0008006" key="2">
    <source>
        <dbReference type="Google" id="ProtNLM"/>
    </source>
</evidence>
<dbReference type="InterPro" id="IPR023214">
    <property type="entry name" value="HAD_sf"/>
</dbReference>
<dbReference type="AlphaFoldDB" id="A0A382SYC4"/>
<organism evidence="1">
    <name type="scientific">marine metagenome</name>
    <dbReference type="NCBI Taxonomy" id="408172"/>
    <lineage>
        <taxon>unclassified sequences</taxon>
        <taxon>metagenomes</taxon>
        <taxon>ecological metagenomes</taxon>
    </lineage>
</organism>
<proteinExistence type="predicted"/>
<name>A0A382SYC4_9ZZZZ</name>
<dbReference type="SUPFAM" id="SSF56784">
    <property type="entry name" value="HAD-like"/>
    <property type="match status" value="1"/>
</dbReference>
<dbReference type="Gene3D" id="1.10.150.240">
    <property type="entry name" value="Putative phosphatase, domain 2"/>
    <property type="match status" value="1"/>
</dbReference>
<evidence type="ECO:0000313" key="1">
    <source>
        <dbReference type="EMBL" id="SVD13961.1"/>
    </source>
</evidence>